<evidence type="ECO:0000313" key="2">
    <source>
        <dbReference type="EMBL" id="KMS94025.1"/>
    </source>
</evidence>
<keyword evidence="3" id="KW-1185">Reference proteome</keyword>
<proteinExistence type="predicted"/>
<dbReference type="Proteomes" id="UP000035740">
    <property type="component" value="Unassembled WGS sequence"/>
</dbReference>
<dbReference type="InterPro" id="IPR002195">
    <property type="entry name" value="Dihydroorotase_CS"/>
</dbReference>
<dbReference type="GO" id="GO:0006145">
    <property type="term" value="P:purine nucleobase catabolic process"/>
    <property type="evidence" value="ECO:0007669"/>
    <property type="project" value="TreeGrafter"/>
</dbReference>
<dbReference type="GO" id="GO:0005737">
    <property type="term" value="C:cytoplasm"/>
    <property type="evidence" value="ECO:0007669"/>
    <property type="project" value="TreeGrafter"/>
</dbReference>
<dbReference type="OrthoDB" id="10258955at2759"/>
<reference evidence="2 3" key="1">
    <citation type="journal article" date="2014" name="Nature">
        <title>The genome of the recently domesticated crop plant sugar beet (Beta vulgaris).</title>
        <authorList>
            <person name="Dohm J.C."/>
            <person name="Minoche A.E."/>
            <person name="Holtgrawe D."/>
            <person name="Capella-Gutierrez S."/>
            <person name="Zakrzewski F."/>
            <person name="Tafer H."/>
            <person name="Rupp O."/>
            <person name="Sorensen T.R."/>
            <person name="Stracke R."/>
            <person name="Reinhardt R."/>
            <person name="Goesmann A."/>
            <person name="Kraft T."/>
            <person name="Schulz B."/>
            <person name="Stadler P.F."/>
            <person name="Schmidt T."/>
            <person name="Gabaldon T."/>
            <person name="Lehrach H."/>
            <person name="Weisshaar B."/>
            <person name="Himmelbauer H."/>
        </authorList>
    </citation>
    <scope>NUCLEOTIDE SEQUENCE [LARGE SCALE GENOMIC DNA]</scope>
    <source>
        <tissue evidence="2">Taproot</tissue>
    </source>
</reference>
<organism evidence="2 3">
    <name type="scientific">Beta vulgaris subsp. vulgaris</name>
    <name type="common">Beet</name>
    <dbReference type="NCBI Taxonomy" id="3555"/>
    <lineage>
        <taxon>Eukaryota</taxon>
        <taxon>Viridiplantae</taxon>
        <taxon>Streptophyta</taxon>
        <taxon>Embryophyta</taxon>
        <taxon>Tracheophyta</taxon>
        <taxon>Spermatophyta</taxon>
        <taxon>Magnoliopsida</taxon>
        <taxon>eudicotyledons</taxon>
        <taxon>Gunneridae</taxon>
        <taxon>Pentapetalae</taxon>
        <taxon>Caryophyllales</taxon>
        <taxon>Chenopodiaceae</taxon>
        <taxon>Betoideae</taxon>
        <taxon>Beta</taxon>
    </lineage>
</organism>
<sequence length="115" mass="13029">MCFGKLIRFQSNRIVFDSDDADPKPGAILVDSESGRIVSVRREITTTDDQIETVDFGDLLIFPGLVDSHVHINDPGRDHWERFDCATKVSSQASHLLATKYRGVGCDCWRNLYNR</sequence>
<accession>A0A0J8DTD2</accession>
<evidence type="ECO:0008006" key="4">
    <source>
        <dbReference type="Google" id="ProtNLM"/>
    </source>
</evidence>
<gene>
    <name evidence="2" type="ORF">BVRB_025550</name>
</gene>
<dbReference type="PANTHER" id="PTHR43668">
    <property type="entry name" value="ALLANTOINASE"/>
    <property type="match status" value="1"/>
</dbReference>
<dbReference type="SUPFAM" id="SSF51338">
    <property type="entry name" value="Composite domain of metallo-dependent hydrolases"/>
    <property type="match status" value="1"/>
</dbReference>
<comment type="cofactor">
    <cofactor evidence="1">
        <name>Zn(2+)</name>
        <dbReference type="ChEBI" id="CHEBI:29105"/>
    </cofactor>
</comment>
<dbReference type="Gramene" id="KMS94025">
    <property type="protein sequence ID" value="KMS94025"/>
    <property type="gene ID" value="BVRB_025550"/>
</dbReference>
<evidence type="ECO:0000313" key="3">
    <source>
        <dbReference type="Proteomes" id="UP000035740"/>
    </source>
</evidence>
<name>A0A0J8DTD2_BETVV</name>
<dbReference type="AlphaFoldDB" id="A0A0J8DTD2"/>
<evidence type="ECO:0000256" key="1">
    <source>
        <dbReference type="ARBA" id="ARBA00001947"/>
    </source>
</evidence>
<dbReference type="EMBL" id="KQ096792">
    <property type="protein sequence ID" value="KMS94025.1"/>
    <property type="molecule type" value="Genomic_DNA"/>
</dbReference>
<protein>
    <recommendedName>
        <fullName evidence="4">Amidohydrolase-related domain-containing protein</fullName>
    </recommendedName>
</protein>
<dbReference type="GO" id="GO:0004038">
    <property type="term" value="F:allantoinase activity"/>
    <property type="evidence" value="ECO:0007669"/>
    <property type="project" value="TreeGrafter"/>
</dbReference>
<dbReference type="InterPro" id="IPR050138">
    <property type="entry name" value="DHOase/Allantoinase_Hydrolase"/>
</dbReference>
<dbReference type="InterPro" id="IPR011059">
    <property type="entry name" value="Metal-dep_hydrolase_composite"/>
</dbReference>
<dbReference type="Gene3D" id="3.20.20.140">
    <property type="entry name" value="Metal-dependent hydrolases"/>
    <property type="match status" value="1"/>
</dbReference>
<dbReference type="PROSITE" id="PS00482">
    <property type="entry name" value="DIHYDROOROTASE_1"/>
    <property type="match status" value="1"/>
</dbReference>
<dbReference type="PANTHER" id="PTHR43668:SF2">
    <property type="entry name" value="ALLANTOINASE"/>
    <property type="match status" value="1"/>
</dbReference>